<reference evidence="1" key="1">
    <citation type="submission" date="2021-09" db="EMBL/GenBank/DDBJ databases">
        <authorList>
            <consortium name="Pathogen Informatics"/>
        </authorList>
    </citation>
    <scope>NUCLEOTIDE SEQUENCE</scope>
</reference>
<dbReference type="Proteomes" id="UP000746747">
    <property type="component" value="Unassembled WGS sequence"/>
</dbReference>
<dbReference type="PANTHER" id="PTHR31569">
    <property type="entry name" value="SWIM-TYPE DOMAIN-CONTAINING PROTEIN"/>
    <property type="match status" value="1"/>
</dbReference>
<sequence>FAEFEEYLEAYKIVWNYPYRRASSEYLRDNEGRVIDRFKYKYIVFHCAHYGHPRKRGGGKRPNQSYLSLGCQAKFRLISDMTSGCLRISSFHEEHKNHDNTEEDYLRVIKRKRRSLTEETMPKCNSNEVTMLDANEYTSASEVSENKSIPVSTPGNSTSQISSQENSAFHHVIEMTKEGIHLTSQLNIFLIGSILQKIFATPLSDRLQRIEYLIVSAYIINCVRYLPLELYLSFIHGICGADYRLSEWSNIQLRNVMALLLQPPEILFKGLLPSDISINEVKQVRPPSIQRAITAIGEEKLKRWRKIFARLIRNTSVPFLRNLFMDFCESEKFGDDV</sequence>
<comment type="caution">
    <text evidence="1">The sequence shown here is derived from an EMBL/GenBank/DDBJ whole genome shotgun (WGS) entry which is preliminary data.</text>
</comment>
<proteinExistence type="predicted"/>
<dbReference type="AlphaFoldDB" id="A0A8J2LXX4"/>
<keyword evidence="2" id="KW-1185">Reference proteome</keyword>
<evidence type="ECO:0000313" key="1">
    <source>
        <dbReference type="EMBL" id="CAG9530971.1"/>
    </source>
</evidence>
<dbReference type="PANTHER" id="PTHR31569:SF4">
    <property type="entry name" value="SWIM-TYPE DOMAIN-CONTAINING PROTEIN"/>
    <property type="match status" value="1"/>
</dbReference>
<dbReference type="OrthoDB" id="5856466at2759"/>
<dbReference type="InterPro" id="IPR052579">
    <property type="entry name" value="Zinc_finger_SWIM"/>
</dbReference>
<accession>A0A8J2LXX4</accession>
<dbReference type="EMBL" id="CAKAEH010000439">
    <property type="protein sequence ID" value="CAG9530971.1"/>
    <property type="molecule type" value="Genomic_DNA"/>
</dbReference>
<feature type="non-terminal residue" evidence="1">
    <location>
        <position position="1"/>
    </location>
</feature>
<gene>
    <name evidence="1" type="ORF">CJOHNSTONI_LOCUS1409</name>
</gene>
<protein>
    <submittedName>
        <fullName evidence="1">Uncharacterized protein</fullName>
    </submittedName>
</protein>
<evidence type="ECO:0000313" key="2">
    <source>
        <dbReference type="Proteomes" id="UP000746747"/>
    </source>
</evidence>
<organism evidence="1 2">
    <name type="scientific">Cercopithifilaria johnstoni</name>
    <dbReference type="NCBI Taxonomy" id="2874296"/>
    <lineage>
        <taxon>Eukaryota</taxon>
        <taxon>Metazoa</taxon>
        <taxon>Ecdysozoa</taxon>
        <taxon>Nematoda</taxon>
        <taxon>Chromadorea</taxon>
        <taxon>Rhabditida</taxon>
        <taxon>Spirurina</taxon>
        <taxon>Spiruromorpha</taxon>
        <taxon>Filarioidea</taxon>
        <taxon>Onchocercidae</taxon>
        <taxon>Cercopithifilaria</taxon>
    </lineage>
</organism>
<name>A0A8J2LXX4_9BILA</name>